<evidence type="ECO:0000256" key="5">
    <source>
        <dbReference type="PROSITE-ProRule" id="PRU00560"/>
    </source>
</evidence>
<dbReference type="InterPro" id="IPR027417">
    <property type="entry name" value="P-loop_NTPase"/>
</dbReference>
<organism evidence="7 8">
    <name type="scientific">Dentipellis fragilis</name>
    <dbReference type="NCBI Taxonomy" id="205917"/>
    <lineage>
        <taxon>Eukaryota</taxon>
        <taxon>Fungi</taxon>
        <taxon>Dikarya</taxon>
        <taxon>Basidiomycota</taxon>
        <taxon>Agaricomycotina</taxon>
        <taxon>Agaricomycetes</taxon>
        <taxon>Russulales</taxon>
        <taxon>Hericiaceae</taxon>
        <taxon>Dentipellis</taxon>
    </lineage>
</organism>
<keyword evidence="3 5" id="KW-0347">Helicase</keyword>
<evidence type="ECO:0000256" key="4">
    <source>
        <dbReference type="ARBA" id="ARBA00022840"/>
    </source>
</evidence>
<dbReference type="GO" id="GO:0005524">
    <property type="term" value="F:ATP binding"/>
    <property type="evidence" value="ECO:0007669"/>
    <property type="project" value="UniProtKB-UniRule"/>
</dbReference>
<dbReference type="OrthoDB" id="3156807at2759"/>
<dbReference type="STRING" id="205917.A0A4Y9XLR2"/>
<keyword evidence="4 5" id="KW-0067">ATP-binding</keyword>
<dbReference type="AlphaFoldDB" id="A0A4Y9XLR2"/>
<dbReference type="PROSITE" id="PS51198">
    <property type="entry name" value="UVRD_HELICASE_ATP_BIND"/>
    <property type="match status" value="1"/>
</dbReference>
<dbReference type="PANTHER" id="PTHR21529:SF4">
    <property type="entry name" value="TPR AND ANKYRIN REPEAT-CONTAINING PROTEIN 1"/>
    <property type="match status" value="1"/>
</dbReference>
<feature type="binding site" evidence="5">
    <location>
        <begin position="42"/>
        <end position="49"/>
    </location>
    <ligand>
        <name>ATP</name>
        <dbReference type="ChEBI" id="CHEBI:30616"/>
    </ligand>
</feature>
<dbReference type="Proteomes" id="UP000298327">
    <property type="component" value="Unassembled WGS sequence"/>
</dbReference>
<proteinExistence type="predicted"/>
<evidence type="ECO:0000313" key="7">
    <source>
        <dbReference type="EMBL" id="TFY50293.1"/>
    </source>
</evidence>
<gene>
    <name evidence="7" type="ORF">EVG20_g11606</name>
</gene>
<dbReference type="GO" id="GO:0016787">
    <property type="term" value="F:hydrolase activity"/>
    <property type="evidence" value="ECO:0007669"/>
    <property type="project" value="UniProtKB-UniRule"/>
</dbReference>
<comment type="caution">
    <text evidence="7">The sequence shown here is derived from an EMBL/GenBank/DDBJ whole genome shotgun (WGS) entry which is preliminary data.</text>
</comment>
<keyword evidence="2 5" id="KW-0378">Hydrolase</keyword>
<dbReference type="PANTHER" id="PTHR21529">
    <property type="entry name" value="MAMMARY TURMOR VIRUS RECEPTOR HOMOLOG 1, 2 MTVR1, 2"/>
    <property type="match status" value="1"/>
</dbReference>
<dbReference type="InterPro" id="IPR014016">
    <property type="entry name" value="UvrD-like_ATP-bd"/>
</dbReference>
<evidence type="ECO:0000313" key="8">
    <source>
        <dbReference type="Proteomes" id="UP000298327"/>
    </source>
</evidence>
<evidence type="ECO:0000256" key="3">
    <source>
        <dbReference type="ARBA" id="ARBA00022806"/>
    </source>
</evidence>
<dbReference type="GO" id="GO:0004386">
    <property type="term" value="F:helicase activity"/>
    <property type="evidence" value="ECO:0007669"/>
    <property type="project" value="UniProtKB-UniRule"/>
</dbReference>
<protein>
    <recommendedName>
        <fullName evidence="6">UvrD-like helicase ATP-binding domain-containing protein</fullName>
    </recommendedName>
</protein>
<dbReference type="Gene3D" id="3.40.50.300">
    <property type="entry name" value="P-loop containing nucleotide triphosphate hydrolases"/>
    <property type="match status" value="1"/>
</dbReference>
<reference evidence="7 8" key="1">
    <citation type="submission" date="2019-02" db="EMBL/GenBank/DDBJ databases">
        <title>Genome sequencing of the rare red list fungi Dentipellis fragilis.</title>
        <authorList>
            <person name="Buettner E."/>
            <person name="Kellner H."/>
        </authorList>
    </citation>
    <scope>NUCLEOTIDE SEQUENCE [LARGE SCALE GENOMIC DNA]</scope>
    <source>
        <strain evidence="7 8">DSM 105465</strain>
    </source>
</reference>
<name>A0A4Y9XLR2_9AGAM</name>
<feature type="non-terminal residue" evidence="7">
    <location>
        <position position="1"/>
    </location>
</feature>
<sequence>YFPVSQNLLNSILRDEDVAHVFNISPDEQEVVEHNGSCYVIGRSGTGKTTTMLFKMFGIERAWQKSGCPEPCPRQVFVTKSRMLARKVEEYFMQLIKSLLLADTVPDHVVDLMRRWEERDQAGMYDVEELDVWRTDLPAKFSELQDYHFPLFITFDELCSLVQEDIVPRDTRPARHVRRNNREGPWSSTYQDEMRLKKVITFEVFRTQYWPHLPQHLTKGLAPSLVFGEFIGVIKGSEMTLKAKDHVLTPEAYCPRSYATSSGMGDILYQLFQAYCKLKRKRDERDQADRTHEVLDAVKQKGLLGCKIDYLYVDEVQDNLLIDTLLLRSICRNSNGLFWAGDTAQTISVGSAFQFNELKAFLFRMEALWPSAIDILDRERGIVDGKKPLFVSILDASHLKSFFTSGSDTPIELGHNQCILVRDDAARARLKQEVGDIGVILTLYNSKGLEFDDVIIWNFFEDSTFETSRWRQLIVCVLGKESTTCPSFDESRLIGLSSEVCRAHQ</sequence>
<accession>A0A4Y9XLR2</accession>
<dbReference type="EMBL" id="SEOQ01001898">
    <property type="protein sequence ID" value="TFY50293.1"/>
    <property type="molecule type" value="Genomic_DNA"/>
</dbReference>
<evidence type="ECO:0000259" key="6">
    <source>
        <dbReference type="PROSITE" id="PS51198"/>
    </source>
</evidence>
<evidence type="ECO:0000256" key="1">
    <source>
        <dbReference type="ARBA" id="ARBA00022741"/>
    </source>
</evidence>
<evidence type="ECO:0000256" key="2">
    <source>
        <dbReference type="ARBA" id="ARBA00022801"/>
    </source>
</evidence>
<keyword evidence="8" id="KW-1185">Reference proteome</keyword>
<dbReference type="SUPFAM" id="SSF52540">
    <property type="entry name" value="P-loop containing nucleoside triphosphate hydrolases"/>
    <property type="match status" value="1"/>
</dbReference>
<dbReference type="InterPro" id="IPR039904">
    <property type="entry name" value="TRANK1"/>
</dbReference>
<keyword evidence="1 5" id="KW-0547">Nucleotide-binding</keyword>
<feature type="domain" description="UvrD-like helicase ATP-binding" evidence="6">
    <location>
        <begin position="21"/>
        <end position="406"/>
    </location>
</feature>
<dbReference type="Pfam" id="PF00580">
    <property type="entry name" value="UvrD-helicase"/>
    <property type="match status" value="1"/>
</dbReference>